<dbReference type="PANTHER" id="PTHR21706:SF15">
    <property type="entry name" value="TRANSMEMBRANE PROTEIN 65"/>
    <property type="match status" value="1"/>
</dbReference>
<evidence type="ECO:0000256" key="2">
    <source>
        <dbReference type="ARBA" id="ARBA00022692"/>
    </source>
</evidence>
<dbReference type="PANTHER" id="PTHR21706">
    <property type="entry name" value="TRANSMEMBRANE PROTEIN 65"/>
    <property type="match status" value="1"/>
</dbReference>
<evidence type="ECO:0000313" key="6">
    <source>
        <dbReference type="EMBL" id="KAF6020712.1"/>
    </source>
</evidence>
<evidence type="ECO:0000256" key="3">
    <source>
        <dbReference type="ARBA" id="ARBA00022989"/>
    </source>
</evidence>
<dbReference type="InterPro" id="IPR019537">
    <property type="entry name" value="TMEM65"/>
</dbReference>
<keyword evidence="2 5" id="KW-0812">Transmembrane</keyword>
<dbReference type="GO" id="GO:0005739">
    <property type="term" value="C:mitochondrion"/>
    <property type="evidence" value="ECO:0007669"/>
    <property type="project" value="TreeGrafter"/>
</dbReference>
<dbReference type="Proteomes" id="UP000593567">
    <property type="component" value="Unassembled WGS sequence"/>
</dbReference>
<reference evidence="6" key="1">
    <citation type="submission" date="2020-06" db="EMBL/GenBank/DDBJ databases">
        <title>Draft genome of Bugula neritina, a colonial animal packing powerful symbionts and potential medicines.</title>
        <authorList>
            <person name="Rayko M."/>
        </authorList>
    </citation>
    <scope>NUCLEOTIDE SEQUENCE [LARGE SCALE GENOMIC DNA]</scope>
    <source>
        <strain evidence="6">Kwan_BN1</strain>
    </source>
</reference>
<protein>
    <submittedName>
        <fullName evidence="6">Tmem65</fullName>
    </submittedName>
</protein>
<evidence type="ECO:0000256" key="4">
    <source>
        <dbReference type="ARBA" id="ARBA00023136"/>
    </source>
</evidence>
<proteinExistence type="predicted"/>
<comment type="caution">
    <text evidence="6">The sequence shown here is derived from an EMBL/GenBank/DDBJ whole genome shotgun (WGS) entry which is preliminary data.</text>
</comment>
<gene>
    <name evidence="6" type="ORF">EB796_020962</name>
</gene>
<evidence type="ECO:0000256" key="1">
    <source>
        <dbReference type="ARBA" id="ARBA00004141"/>
    </source>
</evidence>
<comment type="subcellular location">
    <subcellularLocation>
        <location evidence="1">Membrane</location>
        <topology evidence="1">Multi-pass membrane protein</topology>
    </subcellularLocation>
</comment>
<dbReference type="GO" id="GO:0016020">
    <property type="term" value="C:membrane"/>
    <property type="evidence" value="ECO:0007669"/>
    <property type="project" value="UniProtKB-SubCell"/>
</dbReference>
<feature type="transmembrane region" description="Helical" evidence="5">
    <location>
        <begin position="234"/>
        <end position="256"/>
    </location>
</feature>
<sequence length="266" mass="29452">MYRRAIILRSYTFSKIYESNIILVIHYYLYLMHMATRAVVIGQTSLSSIPVNHIISRQSCSISSLYSCISCLKQPTNVHTHRVWYSSRTAKAAVKAYHKAGINGFVYNLSEEEREELLQTLSKASKSKESSQQVIEPTTSQLRYVALFSGVPFIGFGVLDNTIMLTAGEYIDITFGTWLGITTMAAAALGNMISDVLGITTAGFVEQTALKLGLTAPTVTLEQMSLRKTRWMANMGRCVGVCIGCLIGMWPLLIFAKEPPAKDEAK</sequence>
<evidence type="ECO:0000256" key="5">
    <source>
        <dbReference type="SAM" id="Phobius"/>
    </source>
</evidence>
<accession>A0A7J7J3E4</accession>
<name>A0A7J7J3E4_BUGNE</name>
<keyword evidence="4 5" id="KW-0472">Membrane</keyword>
<dbReference type="OrthoDB" id="430821at2759"/>
<dbReference type="Pfam" id="PF10507">
    <property type="entry name" value="TMEM65"/>
    <property type="match status" value="1"/>
</dbReference>
<dbReference type="AlphaFoldDB" id="A0A7J7J3E4"/>
<keyword evidence="3 5" id="KW-1133">Transmembrane helix</keyword>
<dbReference type="EMBL" id="VXIV02003148">
    <property type="protein sequence ID" value="KAF6020712.1"/>
    <property type="molecule type" value="Genomic_DNA"/>
</dbReference>
<keyword evidence="7" id="KW-1185">Reference proteome</keyword>
<evidence type="ECO:0000313" key="7">
    <source>
        <dbReference type="Proteomes" id="UP000593567"/>
    </source>
</evidence>
<organism evidence="6 7">
    <name type="scientific">Bugula neritina</name>
    <name type="common">Brown bryozoan</name>
    <name type="synonym">Sertularia neritina</name>
    <dbReference type="NCBI Taxonomy" id="10212"/>
    <lineage>
        <taxon>Eukaryota</taxon>
        <taxon>Metazoa</taxon>
        <taxon>Spiralia</taxon>
        <taxon>Lophotrochozoa</taxon>
        <taxon>Bryozoa</taxon>
        <taxon>Gymnolaemata</taxon>
        <taxon>Cheilostomatida</taxon>
        <taxon>Flustrina</taxon>
        <taxon>Buguloidea</taxon>
        <taxon>Bugulidae</taxon>
        <taxon>Bugula</taxon>
    </lineage>
</organism>